<dbReference type="GO" id="GO:0042393">
    <property type="term" value="F:histone binding"/>
    <property type="evidence" value="ECO:0007669"/>
    <property type="project" value="TreeGrafter"/>
</dbReference>
<evidence type="ECO:0000313" key="10">
    <source>
        <dbReference type="EMBL" id="KAJ8499132.1"/>
    </source>
</evidence>
<sequence length="1315" mass="144504">MEDDDESETLSSVLAELHSSLRRHDGDFPLSEPSILGLQSLLDAAASGDAAFALWDLLAARGLPASALLRPLSASMDVSAPRLSLLAGRVYLSLLLSPSSPLYSLFNPLVFLSLLRSLRPRRTLKPLPSLSDASDAALPQASHDAPAPRRSARKRKPGRSTGSASTSVDQISDLSSLLPRVLELLDSVLCRVRLDNTPDAVKSLVETVAEILSSSSGHQRLPDLCFRVLYRIVSKPEHGDQTTLAVEVLRSLTPMILSPAKSASRASALGFVTEKMVPLAQKNDAVKKALVYLPRFLITKAPEKSELRACAVDSITVIVRAMKQEDQIRFTEYVVKMTQGKPQLRLLAVDLILALLTSLPDPLGVKESGQEFNDKAWGLNCLQALVQRCSDLSPGIRARALTNTAQLLGILTGDSGNSAHLWELIGISNVDFSELLWRRCQDDKAVVRKAALLLITKSTTIMRRPLDDLLLRTLSSACSDPLVTIRKAAVAALSEACRVCPDDRVIPEWLHAVPRLIVDNESSIQQDCENLFLELVFDKISQAAKINFGKDATDLESLLPKGILRLFEGICDSEVAPCVRKICSSLGKKERIKMSVASSLQNIITASESVWLGSSKPIEKWTAPPGTWQLLSEVSLFTPKAVEWEFLHHHWHLLDKINLEDQGKNSEEGDQSSFMWAGDRVHLLHTISNVSLELPPEPAIELACNLLDRLKNFSMNLSEVDAHVKALKTLCKRKATKAEEGDLLILKWVHQLLSKALEILNSYISEASELGNINSFLTPPQNSRKKGKRDVSLLKSALQAVTAVFTVGSLILVCPSADLQGIVPVLHTIITSGNSEPKPRKLAGSTVSFKEVAPTLYIQSWVTMGKICLVDDKLAKHYIPLFVQELEKSDSAALRNNIMVAMTDFCVRYTSLVDCYMHKITIALRDPCEVVRRQTFILLSQLLQRDYVKWKGVLFLRFLLSLVDESEKIRHLADFLFGNILKAKAPLLAYNSFIEAIFFLNDCSAHSAHVESQGGQHARSCLFTIRGNDAKSRSQRMHIYVSLLKQMAPEHLLATSAKLCAEILAAASDGLLNIDDVAGLSVLQDALEILACKEMRIHPSRGSDSSEIDDDGGESAGSVVHAARGRVVTQVAKKNLIQIAVPVFIELKQLLQSKNSPLSGCLMECLRILLKDYKNEIDEILVADKQLQKELLYDIQKYETAKARSTVAEAIANVQRSESYCSPNGRSSTGMYSKVSEKLGTEGKIASAVADAAARAKVRSVLKEANQNLPTPPLRSMSVPKLKSMGNGGLTVSDRPTHILESLRRRQSFDSDEEK</sequence>
<keyword evidence="3" id="KW-0498">Mitosis</keyword>
<proteinExistence type="predicted"/>
<protein>
    <recommendedName>
        <fullName evidence="9">Condensin complex subunit 1 C-terminal domain-containing protein</fullName>
    </recommendedName>
</protein>
<dbReference type="GO" id="GO:0000796">
    <property type="term" value="C:condensin complex"/>
    <property type="evidence" value="ECO:0007669"/>
    <property type="project" value="TreeGrafter"/>
</dbReference>
<evidence type="ECO:0000256" key="6">
    <source>
        <dbReference type="ARBA" id="ARBA00023306"/>
    </source>
</evidence>
<evidence type="ECO:0000256" key="2">
    <source>
        <dbReference type="ARBA" id="ARBA00022618"/>
    </source>
</evidence>
<dbReference type="GO" id="GO:0007076">
    <property type="term" value="P:mitotic chromosome condensation"/>
    <property type="evidence" value="ECO:0007669"/>
    <property type="project" value="InterPro"/>
</dbReference>
<organism evidence="10 11">
    <name type="scientific">Ensete ventricosum</name>
    <name type="common">Abyssinian banana</name>
    <name type="synonym">Musa ensete</name>
    <dbReference type="NCBI Taxonomy" id="4639"/>
    <lineage>
        <taxon>Eukaryota</taxon>
        <taxon>Viridiplantae</taxon>
        <taxon>Streptophyta</taxon>
        <taxon>Embryophyta</taxon>
        <taxon>Tracheophyta</taxon>
        <taxon>Spermatophyta</taxon>
        <taxon>Magnoliopsida</taxon>
        <taxon>Liliopsida</taxon>
        <taxon>Zingiberales</taxon>
        <taxon>Musaceae</taxon>
        <taxon>Ensete</taxon>
    </lineage>
</organism>
<keyword evidence="4" id="KW-0226">DNA condensation</keyword>
<dbReference type="PANTHER" id="PTHR14222:SF1">
    <property type="entry name" value="CONDENSIN-2 COMPLEX SUBUNIT D3"/>
    <property type="match status" value="1"/>
</dbReference>
<dbReference type="Pfam" id="PF12717">
    <property type="entry name" value="Cnd1"/>
    <property type="match status" value="1"/>
</dbReference>
<dbReference type="Proteomes" id="UP001222027">
    <property type="component" value="Unassembled WGS sequence"/>
</dbReference>
<keyword evidence="2" id="KW-0132">Cell division</keyword>
<keyword evidence="6" id="KW-0131">Cell cycle</keyword>
<evidence type="ECO:0000259" key="9">
    <source>
        <dbReference type="Pfam" id="PF12717"/>
    </source>
</evidence>
<keyword evidence="7" id="KW-0175">Coiled coil</keyword>
<evidence type="ECO:0000256" key="3">
    <source>
        <dbReference type="ARBA" id="ARBA00022776"/>
    </source>
</evidence>
<feature type="domain" description="Condensin complex subunit 1 C-terminal" evidence="9">
    <location>
        <begin position="894"/>
        <end position="1048"/>
    </location>
</feature>
<dbReference type="Gene3D" id="1.25.10.10">
    <property type="entry name" value="Leucine-rich Repeat Variant"/>
    <property type="match status" value="1"/>
</dbReference>
<feature type="region of interest" description="Disordered" evidence="8">
    <location>
        <begin position="1268"/>
        <end position="1315"/>
    </location>
</feature>
<dbReference type="EMBL" id="JAQQAF010000003">
    <property type="protein sequence ID" value="KAJ8499132.1"/>
    <property type="molecule type" value="Genomic_DNA"/>
</dbReference>
<dbReference type="GO" id="GO:0010032">
    <property type="term" value="P:meiotic chromosome condensation"/>
    <property type="evidence" value="ECO:0007669"/>
    <property type="project" value="TreeGrafter"/>
</dbReference>
<keyword evidence="5" id="KW-0539">Nucleus</keyword>
<evidence type="ECO:0000256" key="1">
    <source>
        <dbReference type="ARBA" id="ARBA00004123"/>
    </source>
</evidence>
<dbReference type="GO" id="GO:0005634">
    <property type="term" value="C:nucleus"/>
    <property type="evidence" value="ECO:0007669"/>
    <property type="project" value="UniProtKB-SubCell"/>
</dbReference>
<evidence type="ECO:0000256" key="7">
    <source>
        <dbReference type="SAM" id="Coils"/>
    </source>
</evidence>
<dbReference type="InterPro" id="IPR011989">
    <property type="entry name" value="ARM-like"/>
</dbReference>
<evidence type="ECO:0000256" key="5">
    <source>
        <dbReference type="ARBA" id="ARBA00023242"/>
    </source>
</evidence>
<dbReference type="InterPro" id="IPR032682">
    <property type="entry name" value="Cnd1_C"/>
</dbReference>
<dbReference type="GO" id="GO:0051301">
    <property type="term" value="P:cell division"/>
    <property type="evidence" value="ECO:0007669"/>
    <property type="project" value="UniProtKB-KW"/>
</dbReference>
<feature type="compositionally biased region" description="Basic and acidic residues" evidence="8">
    <location>
        <begin position="1295"/>
        <end position="1309"/>
    </location>
</feature>
<gene>
    <name evidence="10" type="ORF">OPV22_009684</name>
</gene>
<feature type="region of interest" description="Disordered" evidence="8">
    <location>
        <begin position="129"/>
        <end position="167"/>
    </location>
</feature>
<evidence type="ECO:0000256" key="8">
    <source>
        <dbReference type="SAM" id="MobiDB-lite"/>
    </source>
</evidence>
<reference evidence="10 11" key="1">
    <citation type="submission" date="2022-12" db="EMBL/GenBank/DDBJ databases">
        <title>Chromosome-scale assembly of the Ensete ventricosum genome.</title>
        <authorList>
            <person name="Dussert Y."/>
            <person name="Stocks J."/>
            <person name="Wendawek A."/>
            <person name="Woldeyes F."/>
            <person name="Nichols R.A."/>
            <person name="Borrell J.S."/>
        </authorList>
    </citation>
    <scope>NUCLEOTIDE SEQUENCE [LARGE SCALE GENOMIC DNA]</scope>
    <source>
        <strain evidence="11">cv. Maze</strain>
        <tissue evidence="10">Seeds</tissue>
    </source>
</reference>
<dbReference type="InterPro" id="IPR016024">
    <property type="entry name" value="ARM-type_fold"/>
</dbReference>
<dbReference type="SUPFAM" id="SSF48371">
    <property type="entry name" value="ARM repeat"/>
    <property type="match status" value="1"/>
</dbReference>
<dbReference type="GO" id="GO:0000779">
    <property type="term" value="C:condensed chromosome, centromeric region"/>
    <property type="evidence" value="ECO:0007669"/>
    <property type="project" value="TreeGrafter"/>
</dbReference>
<feature type="coiled-coil region" evidence="7">
    <location>
        <begin position="1163"/>
        <end position="1190"/>
    </location>
</feature>
<accession>A0AAV8RDW3</accession>
<name>A0AAV8RDW3_ENSVE</name>
<comment type="subcellular location">
    <subcellularLocation>
        <location evidence="1">Nucleus</location>
    </subcellularLocation>
</comment>
<comment type="caution">
    <text evidence="10">The sequence shown here is derived from an EMBL/GenBank/DDBJ whole genome shotgun (WGS) entry which is preliminary data.</text>
</comment>
<dbReference type="PANTHER" id="PTHR14222">
    <property type="entry name" value="CONDENSIN"/>
    <property type="match status" value="1"/>
</dbReference>
<evidence type="ECO:0000256" key="4">
    <source>
        <dbReference type="ARBA" id="ARBA00023067"/>
    </source>
</evidence>
<keyword evidence="11" id="KW-1185">Reference proteome</keyword>
<dbReference type="InterPro" id="IPR026971">
    <property type="entry name" value="CND1/NCAPD3"/>
</dbReference>
<evidence type="ECO:0000313" key="11">
    <source>
        <dbReference type="Proteomes" id="UP001222027"/>
    </source>
</evidence>